<evidence type="ECO:0000256" key="10">
    <source>
        <dbReference type="ARBA" id="ARBA00023128"/>
    </source>
</evidence>
<evidence type="ECO:0000256" key="3">
    <source>
        <dbReference type="ARBA" id="ARBA00005349"/>
    </source>
</evidence>
<keyword evidence="8 12" id="KW-0560">Oxidoreductase</keyword>
<dbReference type="InterPro" id="IPR010971">
    <property type="entry name" value="UbiH/COQ6"/>
</dbReference>
<gene>
    <name evidence="12" type="primary">COQ6</name>
    <name evidence="14" type="ORF">Micbo1qcDRAFT_187689</name>
</gene>
<dbReference type="PANTHER" id="PTHR43876">
    <property type="entry name" value="UBIQUINONE BIOSYNTHESIS MONOOXYGENASE COQ6, MITOCHONDRIAL"/>
    <property type="match status" value="1"/>
</dbReference>
<organism evidence="14 15">
    <name type="scientific">Microdochium bolleyi</name>
    <dbReference type="NCBI Taxonomy" id="196109"/>
    <lineage>
        <taxon>Eukaryota</taxon>
        <taxon>Fungi</taxon>
        <taxon>Dikarya</taxon>
        <taxon>Ascomycota</taxon>
        <taxon>Pezizomycotina</taxon>
        <taxon>Sordariomycetes</taxon>
        <taxon>Xylariomycetidae</taxon>
        <taxon>Xylariales</taxon>
        <taxon>Microdochiaceae</taxon>
        <taxon>Microdochium</taxon>
    </lineage>
</organism>
<evidence type="ECO:0000256" key="8">
    <source>
        <dbReference type="ARBA" id="ARBA00023002"/>
    </source>
</evidence>
<evidence type="ECO:0000259" key="13">
    <source>
        <dbReference type="Pfam" id="PF01494"/>
    </source>
</evidence>
<keyword evidence="6 12" id="KW-0999">Mitochondrion inner membrane</keyword>
<dbReference type="InterPro" id="IPR018168">
    <property type="entry name" value="Ubi_Hdrlase_CS"/>
</dbReference>
<dbReference type="Gene3D" id="3.50.50.60">
    <property type="entry name" value="FAD/NAD(P)-binding domain"/>
    <property type="match status" value="2"/>
</dbReference>
<evidence type="ECO:0000313" key="14">
    <source>
        <dbReference type="EMBL" id="KXJ96014.1"/>
    </source>
</evidence>
<feature type="domain" description="FAD-binding" evidence="13">
    <location>
        <begin position="377"/>
        <end position="453"/>
    </location>
</feature>
<dbReference type="STRING" id="196109.A0A136JFU9"/>
<name>A0A136JFU9_9PEZI</name>
<dbReference type="EC" id="1.14.15.45" evidence="12"/>
<comment type="cofactor">
    <cofactor evidence="1 12">
        <name>FAD</name>
        <dbReference type="ChEBI" id="CHEBI:57692"/>
    </cofactor>
</comment>
<comment type="subcellular location">
    <subcellularLocation>
        <location evidence="12">Mitochondrion inner membrane</location>
        <topology evidence="12">Peripheral membrane protein</topology>
        <orientation evidence="12">Matrix side</orientation>
    </subcellularLocation>
</comment>
<keyword evidence="7 12" id="KW-0274">FAD</keyword>
<keyword evidence="10 12" id="KW-0496">Mitochondrion</keyword>
<feature type="domain" description="FAD-binding" evidence="13">
    <location>
        <begin position="45"/>
        <end position="253"/>
    </location>
</feature>
<keyword evidence="11 12" id="KW-0472">Membrane</keyword>
<dbReference type="EMBL" id="KQ964246">
    <property type="protein sequence ID" value="KXJ96014.1"/>
    <property type="molecule type" value="Genomic_DNA"/>
</dbReference>
<comment type="catalytic activity">
    <reaction evidence="12">
        <text>a 4-hydroxy-3-(all-trans-polyprenyl)benzoate + 2 reduced [2Fe-2S]-[ferredoxin] + O2 + 2 H(+) = a 3,4-dihydroxy-5-(all-trans-polyprenyl)benzoate + 2 oxidized [2Fe-2S]-[ferredoxin] + H2O</text>
        <dbReference type="Rhea" id="RHEA:81195"/>
        <dbReference type="Rhea" id="RHEA-COMP:9514"/>
        <dbReference type="Rhea" id="RHEA-COMP:10000"/>
        <dbReference type="Rhea" id="RHEA-COMP:10001"/>
        <dbReference type="Rhea" id="RHEA-COMP:10930"/>
        <dbReference type="ChEBI" id="CHEBI:15377"/>
        <dbReference type="ChEBI" id="CHEBI:15378"/>
        <dbReference type="ChEBI" id="CHEBI:15379"/>
        <dbReference type="ChEBI" id="CHEBI:33737"/>
        <dbReference type="ChEBI" id="CHEBI:33738"/>
        <dbReference type="ChEBI" id="CHEBI:64694"/>
        <dbReference type="ChEBI" id="CHEBI:78396"/>
        <dbReference type="EC" id="1.14.15.45"/>
    </reaction>
</comment>
<evidence type="ECO:0000256" key="1">
    <source>
        <dbReference type="ARBA" id="ARBA00001974"/>
    </source>
</evidence>
<reference evidence="15" key="1">
    <citation type="submission" date="2016-02" db="EMBL/GenBank/DDBJ databases">
        <title>Draft genome sequence of Microdochium bolleyi, a fungal endophyte of beachgrass.</title>
        <authorList>
            <consortium name="DOE Joint Genome Institute"/>
            <person name="David A.S."/>
            <person name="May G."/>
            <person name="Haridas S."/>
            <person name="Lim J."/>
            <person name="Wang M."/>
            <person name="Labutti K."/>
            <person name="Lipzen A."/>
            <person name="Barry K."/>
            <person name="Grigoriev I.V."/>
        </authorList>
    </citation>
    <scope>NUCLEOTIDE SEQUENCE [LARGE SCALE GENOMIC DNA]</scope>
    <source>
        <strain evidence="15">J235TASD1</strain>
    </source>
</reference>
<dbReference type="Proteomes" id="UP000070501">
    <property type="component" value="Unassembled WGS sequence"/>
</dbReference>
<dbReference type="GO" id="GO:0031314">
    <property type="term" value="C:extrinsic component of mitochondrial inner membrane"/>
    <property type="evidence" value="ECO:0007669"/>
    <property type="project" value="UniProtKB-UniRule"/>
</dbReference>
<dbReference type="GO" id="GO:0106364">
    <property type="term" value="F:4-hydroxy-3-all-trans-polyprenylbenzoate oxygenase activity"/>
    <property type="evidence" value="ECO:0007669"/>
    <property type="project" value="UniProtKB-EC"/>
</dbReference>
<dbReference type="InterPro" id="IPR051205">
    <property type="entry name" value="UbiH/COQ6_monooxygenase"/>
</dbReference>
<evidence type="ECO:0000256" key="2">
    <source>
        <dbReference type="ARBA" id="ARBA00005179"/>
    </source>
</evidence>
<keyword evidence="5 12" id="KW-0831">Ubiquinone biosynthesis</keyword>
<dbReference type="UniPathway" id="UPA00232"/>
<dbReference type="Pfam" id="PF01494">
    <property type="entry name" value="FAD_binding_3"/>
    <property type="match status" value="2"/>
</dbReference>
<evidence type="ECO:0000256" key="9">
    <source>
        <dbReference type="ARBA" id="ARBA00023033"/>
    </source>
</evidence>
<keyword evidence="15" id="KW-1185">Reference proteome</keyword>
<dbReference type="InterPro" id="IPR000689">
    <property type="entry name" value="UbQ_mOase_COQ6"/>
</dbReference>
<dbReference type="FunCoup" id="A0A136JFU9">
    <property type="interactions" value="405"/>
</dbReference>
<dbReference type="FunFam" id="3.50.50.60:FF:000021">
    <property type="entry name" value="Ubiquinone biosynthesis monooxygenase COQ6"/>
    <property type="match status" value="1"/>
</dbReference>
<proteinExistence type="inferred from homology"/>
<dbReference type="AlphaFoldDB" id="A0A136JFU9"/>
<comment type="catalytic activity">
    <reaction evidence="12">
        <text>a 2-methoxy-6-(all-trans-polyprenyl)phenol + 2 reduced [2Fe-2S]-[ferredoxin] + O2 + 2 H(+) = a 2-methoxy-6-(all-trans-polyprenyl)benzene-1,4-diol + 2 oxidized [2Fe-2S]-[ferredoxin] + H2O</text>
        <dbReference type="Rhea" id="RHEA:81183"/>
        <dbReference type="Rhea" id="RHEA-COMP:9551"/>
        <dbReference type="Rhea" id="RHEA-COMP:10000"/>
        <dbReference type="Rhea" id="RHEA-COMP:10001"/>
        <dbReference type="Rhea" id="RHEA-COMP:10858"/>
        <dbReference type="ChEBI" id="CHEBI:15377"/>
        <dbReference type="ChEBI" id="CHEBI:15378"/>
        <dbReference type="ChEBI" id="CHEBI:15379"/>
        <dbReference type="ChEBI" id="CHEBI:33737"/>
        <dbReference type="ChEBI" id="CHEBI:33738"/>
        <dbReference type="ChEBI" id="CHEBI:62731"/>
        <dbReference type="ChEBI" id="CHEBI:84166"/>
        <dbReference type="EC" id="1.14.15.46"/>
    </reaction>
</comment>
<comment type="function">
    <text evidence="12">FAD-dependent monooxygenase required for two non-consecutive steps during ubiquinone biosynthesis. Required for the C5-ring hydroxylation during ubiquinone biosynthesis by catalyzing the hydroxylation of 4-hydroxy-3-(all-trans-polyprenyl)benzoic acid to 3,4-dihydroxy-5-(all-trans-polyprenyl)benzoic acid. Also acts downstream of coq4, for the C1-hydroxylation during ubiquinone biosynthesis by catalyzing the hydroxylation of 2-methoxy-6-(all-trans-polyprenyl)phenol to 2-methoxy-6-(all-trans-polyprenyl)benzene-1,4-diol. The electrons required for the hydroxylation reaction are funneled indirectly to coq6 from NADPH via a ferredoxin/ferredoxin reductase system.</text>
</comment>
<keyword evidence="4 12" id="KW-0285">Flavoprotein</keyword>
<evidence type="ECO:0000256" key="4">
    <source>
        <dbReference type="ARBA" id="ARBA00022630"/>
    </source>
</evidence>
<dbReference type="NCBIfam" id="TIGR01988">
    <property type="entry name" value="Ubi-OHases"/>
    <property type="match status" value="1"/>
</dbReference>
<accession>A0A136JFU9</accession>
<dbReference type="HAMAP" id="MF_03193">
    <property type="entry name" value="COQ6_monooxygenase"/>
    <property type="match status" value="1"/>
</dbReference>
<protein>
    <recommendedName>
        <fullName evidence="12">Ubiquinone biosynthesis monooxygenase COQ6, mitochondrial</fullName>
        <ecNumber evidence="12">1.14.15.45</ecNumber>
    </recommendedName>
    <alternativeName>
        <fullName evidence="12">2-methoxy-6-polyprenolphenol 4-hydroxylase</fullName>
        <ecNumber evidence="12">1.14.15.46</ecNumber>
    </alternativeName>
</protein>
<dbReference type="OrthoDB" id="683240at2759"/>
<dbReference type="EC" id="1.14.15.46" evidence="12"/>
<dbReference type="InterPro" id="IPR002938">
    <property type="entry name" value="FAD-bd"/>
</dbReference>
<dbReference type="InParanoid" id="A0A136JFU9"/>
<dbReference type="GO" id="GO:0016712">
    <property type="term" value="F:oxidoreductase activity, acting on paired donors, with incorporation or reduction of molecular oxygen, reduced flavin or flavoprotein as one donor, and incorporation of one atom of oxygen"/>
    <property type="evidence" value="ECO:0007669"/>
    <property type="project" value="UniProtKB-UniRule"/>
</dbReference>
<dbReference type="SUPFAM" id="SSF51905">
    <property type="entry name" value="FAD/NAD(P)-binding domain"/>
    <property type="match status" value="1"/>
</dbReference>
<evidence type="ECO:0000313" key="15">
    <source>
        <dbReference type="Proteomes" id="UP000070501"/>
    </source>
</evidence>
<evidence type="ECO:0000256" key="5">
    <source>
        <dbReference type="ARBA" id="ARBA00022688"/>
    </source>
</evidence>
<dbReference type="PRINTS" id="PR00420">
    <property type="entry name" value="RNGMNOXGNASE"/>
</dbReference>
<comment type="similarity">
    <text evidence="3 12">Belongs to the UbiH/COQ6 family.</text>
</comment>
<dbReference type="GO" id="GO:0120538">
    <property type="term" value="F:2-methoxy-6-polyprenolphenol 4-hydroxylase activity"/>
    <property type="evidence" value="ECO:0007669"/>
    <property type="project" value="UniProtKB-EC"/>
</dbReference>
<evidence type="ECO:0000256" key="7">
    <source>
        <dbReference type="ARBA" id="ARBA00022827"/>
    </source>
</evidence>
<comment type="pathway">
    <text evidence="2">Secondary metabolite biosynthesis.</text>
</comment>
<dbReference type="GO" id="GO:0071949">
    <property type="term" value="F:FAD binding"/>
    <property type="evidence" value="ECO:0007669"/>
    <property type="project" value="InterPro"/>
</dbReference>
<evidence type="ECO:0000256" key="6">
    <source>
        <dbReference type="ARBA" id="ARBA00022792"/>
    </source>
</evidence>
<dbReference type="PROSITE" id="PS01304">
    <property type="entry name" value="UBIH"/>
    <property type="match status" value="1"/>
</dbReference>
<dbReference type="FunFam" id="3.50.50.60:FF:000245">
    <property type="entry name" value="Ubiquinone biosynthesis monooxygenase COQ6, mitochondrial"/>
    <property type="match status" value="1"/>
</dbReference>
<dbReference type="InterPro" id="IPR036188">
    <property type="entry name" value="FAD/NAD-bd_sf"/>
</dbReference>
<keyword evidence="9 12" id="KW-0503">Monooxygenase</keyword>
<keyword evidence="14" id="KW-0830">Ubiquinone</keyword>
<evidence type="ECO:0000256" key="12">
    <source>
        <dbReference type="HAMAP-Rule" id="MF_03193"/>
    </source>
</evidence>
<dbReference type="PANTHER" id="PTHR43876:SF7">
    <property type="entry name" value="UBIQUINONE BIOSYNTHESIS MONOOXYGENASE COQ6, MITOCHONDRIAL"/>
    <property type="match status" value="1"/>
</dbReference>
<comment type="subunit">
    <text evidence="12">Component of a multi-subunit COQ enzyme complex, composed of at least COQ3, COQ4, COQ5, COQ6, COQ7 and COQ9.</text>
</comment>
<sequence>MDAIVFSRRQIGRPAWRLCQTCTRHIRTQQSRRTYASSTPRPDIYDVVCVGGGPAGLSLLTALRSNPTTAGLRVALVEAQDLSKTRGWKLPPDRYSNRCSSFTPTSASFMNTIGAWRHLQQDRIQPYHEMQVWDGVTDARIEFDWEPRGGQSTEYSTGSNSSSSRTIAYMTENLNLTSGLLSRLDELGGMVVYDNAKVENIAYGEETDELDFREWPIVHLTGGKQLAARLLVGADGANSPVRTFAGIGSQGWDYDRHGVVATLQLEEGGGGGGELKTAYQRFLPTGPIAMLPLPGNHASLVWSTTPDNAKLLKSLSPQDFIASVNAAFRLGVTDLEYMSTLTSGGQAEELKWRLEHTPSPANPYAIPQTVVGVQDGTVASFPLKMRHADTYTGERVALVGDAAHTVHPLAGQGLNQGQADVEVLARTIEYAVSHGMDIGTQLSLEAYNSERYAANHVLMGVVDKLHKLYSVGSGPLVPLRSLGLSAVNAMRPLKRFFMEQAAGSGGKMF</sequence>
<evidence type="ECO:0000256" key="11">
    <source>
        <dbReference type="ARBA" id="ARBA00023136"/>
    </source>
</evidence>
<comment type="pathway">
    <text evidence="12">Cofactor biosynthesis; ubiquinone biosynthesis.</text>
</comment>